<evidence type="ECO:0000313" key="3">
    <source>
        <dbReference type="Proteomes" id="UP001412067"/>
    </source>
</evidence>
<evidence type="ECO:0000256" key="1">
    <source>
        <dbReference type="SAM" id="MobiDB-lite"/>
    </source>
</evidence>
<proteinExistence type="predicted"/>
<name>A0ABR2MZ16_9ASPA</name>
<dbReference type="PANTHER" id="PTHR10139:SF1">
    <property type="entry name" value="DOUBLE-STRAND BREAK REPAIR PROTEIN MRE11"/>
    <property type="match status" value="1"/>
</dbReference>
<comment type="caution">
    <text evidence="2">The sequence shown here is derived from an EMBL/GenBank/DDBJ whole genome shotgun (WGS) entry which is preliminary data.</text>
</comment>
<feature type="region of interest" description="Disordered" evidence="1">
    <location>
        <begin position="145"/>
        <end position="207"/>
    </location>
</feature>
<dbReference type="Proteomes" id="UP001412067">
    <property type="component" value="Unassembled WGS sequence"/>
</dbReference>
<protein>
    <submittedName>
        <fullName evidence="2">Double-strand break repair protein MRE11</fullName>
    </submittedName>
</protein>
<accession>A0ABR2MZ16</accession>
<sequence length="346" mass="38995">MELRASAKKDCEALLPSCYGLTSEVEMTMTEILQSRDRGCLSEVSLEERTTKILHSKKWKMEILPVNDLDIALHDFVNKDDKMAFYSCLQYNLQETKNKLNSEADSLKFEEEELILKVSECLQALTLPYCPCLCSASTAVHSMVDEDVDSPSSEETEKYEVNEAVENSEPEENFQGKSRKRAAPRGRGRGASSTSKRGRKGLLHCSSSSAATHDIRPRFHQSYLSAPLHATASSSHQAYPDCAFVCRSRNPRFLCRRRDFRIRMHRPAPDDPFRRTMLISRLLSSFLPPHVPLRSSGMTPPGFFSNTSSLDIVTWIFPHMTTKATPQPMSQSTTHLDAIDSASHPF</sequence>
<dbReference type="PANTHER" id="PTHR10139">
    <property type="entry name" value="DOUBLE-STRAND BREAK REPAIR PROTEIN MRE11"/>
    <property type="match status" value="1"/>
</dbReference>
<feature type="compositionally biased region" description="Basic residues" evidence="1">
    <location>
        <begin position="177"/>
        <end position="188"/>
    </location>
</feature>
<organism evidence="2 3">
    <name type="scientific">Platanthera guangdongensis</name>
    <dbReference type="NCBI Taxonomy" id="2320717"/>
    <lineage>
        <taxon>Eukaryota</taxon>
        <taxon>Viridiplantae</taxon>
        <taxon>Streptophyta</taxon>
        <taxon>Embryophyta</taxon>
        <taxon>Tracheophyta</taxon>
        <taxon>Spermatophyta</taxon>
        <taxon>Magnoliopsida</taxon>
        <taxon>Liliopsida</taxon>
        <taxon>Asparagales</taxon>
        <taxon>Orchidaceae</taxon>
        <taxon>Orchidoideae</taxon>
        <taxon>Orchideae</taxon>
        <taxon>Orchidinae</taxon>
        <taxon>Platanthera</taxon>
    </lineage>
</organism>
<keyword evidence="3" id="KW-1185">Reference proteome</keyword>
<evidence type="ECO:0000313" key="2">
    <source>
        <dbReference type="EMBL" id="KAK8969490.1"/>
    </source>
</evidence>
<feature type="compositionally biased region" description="Acidic residues" evidence="1">
    <location>
        <begin position="145"/>
        <end position="154"/>
    </location>
</feature>
<gene>
    <name evidence="2" type="primary">MRE11</name>
    <name evidence="2" type="ORF">KSP40_PGU013584</name>
</gene>
<dbReference type="EMBL" id="JBBWWR010000003">
    <property type="protein sequence ID" value="KAK8969490.1"/>
    <property type="molecule type" value="Genomic_DNA"/>
</dbReference>
<reference evidence="2 3" key="1">
    <citation type="journal article" date="2022" name="Nat. Plants">
        <title>Genomes of leafy and leafless Platanthera orchids illuminate the evolution of mycoheterotrophy.</title>
        <authorList>
            <person name="Li M.H."/>
            <person name="Liu K.W."/>
            <person name="Li Z."/>
            <person name="Lu H.C."/>
            <person name="Ye Q.L."/>
            <person name="Zhang D."/>
            <person name="Wang J.Y."/>
            <person name="Li Y.F."/>
            <person name="Zhong Z.M."/>
            <person name="Liu X."/>
            <person name="Yu X."/>
            <person name="Liu D.K."/>
            <person name="Tu X.D."/>
            <person name="Liu B."/>
            <person name="Hao Y."/>
            <person name="Liao X.Y."/>
            <person name="Jiang Y.T."/>
            <person name="Sun W.H."/>
            <person name="Chen J."/>
            <person name="Chen Y.Q."/>
            <person name="Ai Y."/>
            <person name="Zhai J.W."/>
            <person name="Wu S.S."/>
            <person name="Zhou Z."/>
            <person name="Hsiao Y.Y."/>
            <person name="Wu W.L."/>
            <person name="Chen Y.Y."/>
            <person name="Lin Y.F."/>
            <person name="Hsu J.L."/>
            <person name="Li C.Y."/>
            <person name="Wang Z.W."/>
            <person name="Zhao X."/>
            <person name="Zhong W.Y."/>
            <person name="Ma X.K."/>
            <person name="Ma L."/>
            <person name="Huang J."/>
            <person name="Chen G.Z."/>
            <person name="Huang M.Z."/>
            <person name="Huang L."/>
            <person name="Peng D.H."/>
            <person name="Luo Y.B."/>
            <person name="Zou S.Q."/>
            <person name="Chen S.P."/>
            <person name="Lan S."/>
            <person name="Tsai W.C."/>
            <person name="Van de Peer Y."/>
            <person name="Liu Z.J."/>
        </authorList>
    </citation>
    <scope>NUCLEOTIDE SEQUENCE [LARGE SCALE GENOMIC DNA]</scope>
    <source>
        <strain evidence="2">Lor288</strain>
    </source>
</reference>